<dbReference type="InterPro" id="IPR006091">
    <property type="entry name" value="Acyl-CoA_Oxase/DH_mid-dom"/>
</dbReference>
<gene>
    <name evidence="2" type="ORF">DDQ50_06120</name>
</gene>
<dbReference type="InterPro" id="IPR046373">
    <property type="entry name" value="Acyl-CoA_Oxase/DH_mid-dom_sf"/>
</dbReference>
<protein>
    <submittedName>
        <fullName evidence="2">Acyl-CoA dehydrogenase</fullName>
    </submittedName>
</protein>
<dbReference type="GO" id="GO:0016627">
    <property type="term" value="F:oxidoreductase activity, acting on the CH-CH group of donors"/>
    <property type="evidence" value="ECO:0007669"/>
    <property type="project" value="InterPro"/>
</dbReference>
<dbReference type="Pfam" id="PF02770">
    <property type="entry name" value="Acyl-CoA_dh_M"/>
    <property type="match status" value="1"/>
</dbReference>
<evidence type="ECO:0000259" key="1">
    <source>
        <dbReference type="Pfam" id="PF02770"/>
    </source>
</evidence>
<dbReference type="EMBL" id="QEOP01000001">
    <property type="protein sequence ID" value="PVZ96016.1"/>
    <property type="molecule type" value="Genomic_DNA"/>
</dbReference>
<sequence length="350" mass="36539">MVDAAPPSEGAPLLGGRTIDADALFAQAIPIRGSATAAIDLARRIGSQLPRPGSGRTLDLWRALAALSAADLTAGRVVEAHTDALSILDQAGLPIPADRTWGVFAAEASGVRLDATVAAGGFRLTGTKPWCSLAGHLDSALVTAHTDGGHRRLFSLDLRDAGVTVQRDSWFAAGLREVESGPVHFDDVAAEPVGADEWYLDRPGFSWGGAGVAACWYGGAVGVARALLSSARRREPDQIAQSHIGAVDIALGSARRALEAAAQAIDSGHLDREKSSVLAERVRTTVADAAEAVLTRVGHALGPAPLAFDEIHARRVADLTIYLRQHHAERDEAALGRAVVAADAEGEPPW</sequence>
<dbReference type="Gene3D" id="2.40.110.10">
    <property type="entry name" value="Butyryl-CoA Dehydrogenase, subunit A, domain 2"/>
    <property type="match status" value="1"/>
</dbReference>
<dbReference type="InterPro" id="IPR009100">
    <property type="entry name" value="AcylCoA_DH/oxidase_NM_dom_sf"/>
</dbReference>
<accession>A0A2V1HTT3</accession>
<evidence type="ECO:0000313" key="2">
    <source>
        <dbReference type="EMBL" id="PVZ96016.1"/>
    </source>
</evidence>
<proteinExistence type="predicted"/>
<reference evidence="2 3" key="1">
    <citation type="submission" date="2018-05" db="EMBL/GenBank/DDBJ databases">
        <title>Amnibacterium sp. M8JJ-5, whole genome shotgun sequence.</title>
        <authorList>
            <person name="Tuo L."/>
        </authorList>
    </citation>
    <scope>NUCLEOTIDE SEQUENCE [LARGE SCALE GENOMIC DNA]</scope>
    <source>
        <strain evidence="2 3">M8JJ-5</strain>
    </source>
</reference>
<organism evidence="2 3">
    <name type="scientific">Amnibacterium flavum</name>
    <dbReference type="NCBI Taxonomy" id="2173173"/>
    <lineage>
        <taxon>Bacteria</taxon>
        <taxon>Bacillati</taxon>
        <taxon>Actinomycetota</taxon>
        <taxon>Actinomycetes</taxon>
        <taxon>Micrococcales</taxon>
        <taxon>Microbacteriaceae</taxon>
        <taxon>Amnibacterium</taxon>
    </lineage>
</organism>
<dbReference type="Proteomes" id="UP000244893">
    <property type="component" value="Unassembled WGS sequence"/>
</dbReference>
<dbReference type="RefSeq" id="WP_116755750.1">
    <property type="nucleotide sequence ID" value="NZ_JBHUEX010000001.1"/>
</dbReference>
<evidence type="ECO:0000313" key="3">
    <source>
        <dbReference type="Proteomes" id="UP000244893"/>
    </source>
</evidence>
<keyword evidence="3" id="KW-1185">Reference proteome</keyword>
<dbReference type="SUPFAM" id="SSF56645">
    <property type="entry name" value="Acyl-CoA dehydrogenase NM domain-like"/>
    <property type="match status" value="1"/>
</dbReference>
<feature type="domain" description="Acyl-CoA oxidase/dehydrogenase middle" evidence="1">
    <location>
        <begin position="116"/>
        <end position="188"/>
    </location>
</feature>
<comment type="caution">
    <text evidence="2">The sequence shown here is derived from an EMBL/GenBank/DDBJ whole genome shotgun (WGS) entry which is preliminary data.</text>
</comment>
<dbReference type="OrthoDB" id="107064at2"/>
<dbReference type="AlphaFoldDB" id="A0A2V1HTT3"/>
<name>A0A2V1HTT3_9MICO</name>